<comment type="caution">
    <text evidence="4">The sequence shown here is derived from an EMBL/GenBank/DDBJ whole genome shotgun (WGS) entry which is preliminary data.</text>
</comment>
<dbReference type="OrthoDB" id="159229at2759"/>
<feature type="compositionally biased region" description="Low complexity" evidence="1">
    <location>
        <begin position="192"/>
        <end position="213"/>
    </location>
</feature>
<reference evidence="4" key="2">
    <citation type="journal article" date="2022" name="Microbiol. Resour. Announc.">
        <title>Whole-Genome Sequence of Entomortierella parvispora E1425, a Mucoromycotan Fungus Associated with Burkholderiaceae-Related Endosymbiotic Bacteria.</title>
        <authorList>
            <person name="Herlambang A."/>
            <person name="Guo Y."/>
            <person name="Takashima Y."/>
            <person name="Narisawa K."/>
            <person name="Ohta H."/>
            <person name="Nishizawa T."/>
        </authorList>
    </citation>
    <scope>NUCLEOTIDE SEQUENCE</scope>
    <source>
        <strain evidence="4">E1425</strain>
    </source>
</reference>
<evidence type="ECO:0000313" key="5">
    <source>
        <dbReference type="Proteomes" id="UP000827284"/>
    </source>
</evidence>
<evidence type="ECO:0000256" key="2">
    <source>
        <dbReference type="SAM" id="SignalP"/>
    </source>
</evidence>
<dbReference type="GO" id="GO:0006801">
    <property type="term" value="P:superoxide metabolic process"/>
    <property type="evidence" value="ECO:0007669"/>
    <property type="project" value="InterPro"/>
</dbReference>
<dbReference type="Pfam" id="PF00080">
    <property type="entry name" value="Sod_Cu"/>
    <property type="match status" value="1"/>
</dbReference>
<evidence type="ECO:0000313" key="4">
    <source>
        <dbReference type="EMBL" id="GJJ77115.1"/>
    </source>
</evidence>
<keyword evidence="2" id="KW-0732">Signal</keyword>
<dbReference type="EMBL" id="BQFW01000013">
    <property type="protein sequence ID" value="GJJ77115.1"/>
    <property type="molecule type" value="Genomic_DNA"/>
</dbReference>
<sequence length="241" mass="24825">MVSKSSLLLTVVAALAYTTQVHSQLVVSQFLVAHFDGSQGVVADFQFSSLQSGPGAQVDIDVKSGLNAQVAVYPKAGFEYHIHVNPVGPNHDCMATGGHLDPLNVGTTFKCTTKTPADKCQEGDLSGKHGNITATADGKSKKISYIDHQLQFSGATTTIVGRSVVIHNNGARMACADIVSPGSGDADKSSDGDNPSATAESAQKAQAQSNSAQGGRWIGREKATTALAVVATGVMGLLSAL</sequence>
<dbReference type="InterPro" id="IPR053257">
    <property type="entry name" value="Cu-only_SOD"/>
</dbReference>
<proteinExistence type="predicted"/>
<dbReference type="Gene3D" id="2.60.40.200">
    <property type="entry name" value="Superoxide dismutase, copper/zinc binding domain"/>
    <property type="match status" value="1"/>
</dbReference>
<dbReference type="InterPro" id="IPR036423">
    <property type="entry name" value="SOD-like_Cu/Zn_dom_sf"/>
</dbReference>
<evidence type="ECO:0000259" key="3">
    <source>
        <dbReference type="Pfam" id="PF00080"/>
    </source>
</evidence>
<dbReference type="GO" id="GO:0046872">
    <property type="term" value="F:metal ion binding"/>
    <property type="evidence" value="ECO:0007669"/>
    <property type="project" value="InterPro"/>
</dbReference>
<dbReference type="PANTHER" id="PTHR20910:SF1">
    <property type="entry name" value="SUPEROXIDE DISMUTASE COPPER_ZINC BINDING DOMAIN-CONTAINING PROTEIN"/>
    <property type="match status" value="1"/>
</dbReference>
<organism evidence="4 5">
    <name type="scientific">Entomortierella parvispora</name>
    <dbReference type="NCBI Taxonomy" id="205924"/>
    <lineage>
        <taxon>Eukaryota</taxon>
        <taxon>Fungi</taxon>
        <taxon>Fungi incertae sedis</taxon>
        <taxon>Mucoromycota</taxon>
        <taxon>Mortierellomycotina</taxon>
        <taxon>Mortierellomycetes</taxon>
        <taxon>Mortierellales</taxon>
        <taxon>Mortierellaceae</taxon>
        <taxon>Entomortierella</taxon>
    </lineage>
</organism>
<reference evidence="4" key="1">
    <citation type="submission" date="2021-11" db="EMBL/GenBank/DDBJ databases">
        <authorList>
            <person name="Herlambang A."/>
            <person name="Guo Y."/>
            <person name="Takashima Y."/>
            <person name="Nishizawa T."/>
        </authorList>
    </citation>
    <scope>NUCLEOTIDE SEQUENCE</scope>
    <source>
        <strain evidence="4">E1425</strain>
    </source>
</reference>
<feature type="region of interest" description="Disordered" evidence="1">
    <location>
        <begin position="180"/>
        <end position="217"/>
    </location>
</feature>
<feature type="domain" description="Superoxide dismutase copper/zinc binding" evidence="3">
    <location>
        <begin position="73"/>
        <end position="173"/>
    </location>
</feature>
<dbReference type="Proteomes" id="UP000827284">
    <property type="component" value="Unassembled WGS sequence"/>
</dbReference>
<keyword evidence="5" id="KW-1185">Reference proteome</keyword>
<gene>
    <name evidence="4" type="ORF">EMPS_09474</name>
</gene>
<accession>A0A9P3HI42</accession>
<dbReference type="SUPFAM" id="SSF49329">
    <property type="entry name" value="Cu,Zn superoxide dismutase-like"/>
    <property type="match status" value="1"/>
</dbReference>
<evidence type="ECO:0000256" key="1">
    <source>
        <dbReference type="SAM" id="MobiDB-lite"/>
    </source>
</evidence>
<feature type="signal peptide" evidence="2">
    <location>
        <begin position="1"/>
        <end position="23"/>
    </location>
</feature>
<feature type="chain" id="PRO_5040224665" description="Superoxide dismutase copper/zinc binding domain-containing protein" evidence="2">
    <location>
        <begin position="24"/>
        <end position="241"/>
    </location>
</feature>
<name>A0A9P3HI42_9FUNG</name>
<dbReference type="InterPro" id="IPR001424">
    <property type="entry name" value="SOD_Cu_Zn_dom"/>
</dbReference>
<protein>
    <recommendedName>
        <fullName evidence="3">Superoxide dismutase copper/zinc binding domain-containing protein</fullName>
    </recommendedName>
</protein>
<dbReference type="PANTHER" id="PTHR20910">
    <property type="entry name" value="AGAP001623-PA"/>
    <property type="match status" value="1"/>
</dbReference>
<dbReference type="AlphaFoldDB" id="A0A9P3HI42"/>